<organism evidence="5 7">
    <name type="scientific">Legionella birminghamensis</name>
    <dbReference type="NCBI Taxonomy" id="28083"/>
    <lineage>
        <taxon>Bacteria</taxon>
        <taxon>Pseudomonadati</taxon>
        <taxon>Pseudomonadota</taxon>
        <taxon>Gammaproteobacteria</taxon>
        <taxon>Legionellales</taxon>
        <taxon>Legionellaceae</taxon>
        <taxon>Legionella</taxon>
    </lineage>
</organism>
<dbReference type="SMART" id="SM00248">
    <property type="entry name" value="ANK"/>
    <property type="match status" value="10"/>
</dbReference>
<dbReference type="PROSITE" id="PS50297">
    <property type="entry name" value="ANK_REP_REGION"/>
    <property type="match status" value="4"/>
</dbReference>
<evidence type="ECO:0000256" key="1">
    <source>
        <dbReference type="ARBA" id="ARBA00022737"/>
    </source>
</evidence>
<dbReference type="RefSeq" id="WP_058525050.1">
    <property type="nucleotide sequence ID" value="NZ_CAAAHV010000028.1"/>
</dbReference>
<dbReference type="Proteomes" id="UP000054735">
    <property type="component" value="Unassembled WGS sequence"/>
</dbReference>
<dbReference type="Gene3D" id="1.25.40.20">
    <property type="entry name" value="Ankyrin repeat-containing domain"/>
    <property type="match status" value="4"/>
</dbReference>
<evidence type="ECO:0000256" key="2">
    <source>
        <dbReference type="ARBA" id="ARBA00023043"/>
    </source>
</evidence>
<dbReference type="EMBL" id="LNXT01000052">
    <property type="protein sequence ID" value="KTC66754.1"/>
    <property type="molecule type" value="Genomic_DNA"/>
</dbReference>
<dbReference type="PANTHER" id="PTHR24126">
    <property type="entry name" value="ANKYRIN REPEAT, PH AND SEC7 DOMAIN CONTAINING PROTEIN SECG-RELATED"/>
    <property type="match status" value="1"/>
</dbReference>
<proteinExistence type="predicted"/>
<keyword evidence="2 3" id="KW-0040">ANK repeat</keyword>
<dbReference type="STRING" id="28083.Lbir_3056"/>
<dbReference type="Pfam" id="PF12796">
    <property type="entry name" value="Ank_2"/>
    <property type="match status" value="2"/>
</dbReference>
<evidence type="ECO:0000313" key="4">
    <source>
        <dbReference type="EMBL" id="KTC66754.1"/>
    </source>
</evidence>
<dbReference type="Pfam" id="PF00023">
    <property type="entry name" value="Ank"/>
    <property type="match status" value="1"/>
</dbReference>
<dbReference type="InterPro" id="IPR036770">
    <property type="entry name" value="Ankyrin_rpt-contain_sf"/>
</dbReference>
<evidence type="ECO:0000313" key="7">
    <source>
        <dbReference type="Proteomes" id="UP000255066"/>
    </source>
</evidence>
<reference evidence="5 7" key="2">
    <citation type="submission" date="2018-06" db="EMBL/GenBank/DDBJ databases">
        <authorList>
            <consortium name="Pathogen Informatics"/>
            <person name="Doyle S."/>
        </authorList>
    </citation>
    <scope>NUCLEOTIDE SEQUENCE [LARGE SCALE GENOMIC DNA]</scope>
    <source>
        <strain evidence="5 7">NCTC12437</strain>
    </source>
</reference>
<keyword evidence="1" id="KW-0677">Repeat</keyword>
<evidence type="ECO:0000313" key="6">
    <source>
        <dbReference type="Proteomes" id="UP000054735"/>
    </source>
</evidence>
<feature type="repeat" description="ANK" evidence="3">
    <location>
        <begin position="289"/>
        <end position="321"/>
    </location>
</feature>
<feature type="repeat" description="ANK" evidence="3">
    <location>
        <begin position="59"/>
        <end position="91"/>
    </location>
</feature>
<dbReference type="Proteomes" id="UP000255066">
    <property type="component" value="Unassembled WGS sequence"/>
</dbReference>
<name>A0A378ID24_9GAMM</name>
<sequence length="579" mass="62422">MFNFLKKFTPAQPAAESAANLRNDKGETAVHLAAKANNVDRLIELLGAPELKVNAQTDAGDTALLIATRNHQLKAVNALLEKGASKTIKNKQDELPIHFAVTTADHSLSLLLVEKETLDAPNVYHETPLHYATRAGSLENVKMLLANSGSLTKATVKDPAFTIKKTTSLPGLSTPVHYALYESQLEILREMMRYDFNPSQQNQRGETAGFLAVSHAQAALLTNEDLQALLARKAVTKLTVKKESVLHAAVKNQQISAGQFTTILSIINPEIQGQGKIIDHGLINAQNNTGKTALIIAAEKGDILKAQALLDNQANPDLKDNAGFSAFMYAAKQQNLDMLRALKKAGADFSGEPGQLAIKNAALKGHFAVVTELIKLGAPAKTPIYPSEKNKESGLTSSISISKTHINEGDGKDLTRCIKKGDTPLHIAVRTNNSVMAEASLEADKSLVNFPNSRGKTPAHSAVKLLKDEIAPILQAKGEPINECTRVPGSSDNDPRYYTLDMATSAVPQFTTEARHLFFQGKHQLSSEQIAYRDRLTAKYNPQTANAQPAQAGASSLVVAATQLDERHGEAASYLSSQL</sequence>
<evidence type="ECO:0000256" key="3">
    <source>
        <dbReference type="PROSITE-ProRule" id="PRU00023"/>
    </source>
</evidence>
<dbReference type="PROSITE" id="PS50088">
    <property type="entry name" value="ANK_REPEAT"/>
    <property type="match status" value="4"/>
</dbReference>
<protein>
    <submittedName>
        <fullName evidence="5">Ankyrin repeat-containing protein</fullName>
    </submittedName>
</protein>
<dbReference type="EMBL" id="UGNW01000001">
    <property type="protein sequence ID" value="STX32903.1"/>
    <property type="molecule type" value="Genomic_DNA"/>
</dbReference>
<evidence type="ECO:0000313" key="5">
    <source>
        <dbReference type="EMBL" id="STX32903.1"/>
    </source>
</evidence>
<dbReference type="InterPro" id="IPR002110">
    <property type="entry name" value="Ankyrin_rpt"/>
</dbReference>
<feature type="repeat" description="ANK" evidence="3">
    <location>
        <begin position="25"/>
        <end position="58"/>
    </location>
</feature>
<gene>
    <name evidence="4" type="ORF">Lbir_3056</name>
    <name evidence="5" type="ORF">NCTC12437_02707</name>
</gene>
<reference evidence="4 6" key="1">
    <citation type="submission" date="2015-11" db="EMBL/GenBank/DDBJ databases">
        <title>Genomic analysis of 38 Legionella species identifies large and diverse effector repertoires.</title>
        <authorList>
            <person name="Burstein D."/>
            <person name="Amaro F."/>
            <person name="Zusman T."/>
            <person name="Lifshitz Z."/>
            <person name="Cohen O."/>
            <person name="Gilbert J.A."/>
            <person name="Pupko T."/>
            <person name="Shuman H.A."/>
            <person name="Segal G."/>
        </authorList>
    </citation>
    <scope>NUCLEOTIDE SEQUENCE [LARGE SCALE GENOMIC DNA]</scope>
    <source>
        <strain evidence="4 6">CDC#1407-AL-14</strain>
    </source>
</reference>
<dbReference type="OrthoDB" id="5650969at2"/>
<keyword evidence="6" id="KW-1185">Reference proteome</keyword>
<dbReference type="AlphaFoldDB" id="A0A378ID24"/>
<dbReference type="SUPFAM" id="SSF48403">
    <property type="entry name" value="Ankyrin repeat"/>
    <property type="match status" value="2"/>
</dbReference>
<accession>A0A378ID24</accession>
<dbReference type="PANTHER" id="PTHR24126:SF14">
    <property type="entry name" value="ANK_REP_REGION DOMAIN-CONTAINING PROTEIN"/>
    <property type="match status" value="1"/>
</dbReference>
<feature type="repeat" description="ANK" evidence="3">
    <location>
        <begin position="124"/>
        <end position="156"/>
    </location>
</feature>